<accession>A0A4R6G124</accession>
<sequence>MSYKVILVHLEHALSMQKCVEVAITLANQEDAHLVGVATTGISRFVYNDHSDLFDKAIATLTERAKQLLDDFEGVCRTAGVRSYETKLIHDDAAAGLIEPARYCDLVIVSQAAQETIQLISPIPEYVMLNSARPVLVIPNKGKPVQLDGHILISWNESPEATRAITYALPLLKRAREITVGIFQSSSRYGVLSNPPGSDVATWLGRHGINVDIVEEYLRKDIDEAILELAAQRESGLIVMGGYGHARFRELFVGGATIDILNNSTIPILIAH</sequence>
<dbReference type="PANTHER" id="PTHR46268:SF15">
    <property type="entry name" value="UNIVERSAL STRESS PROTEIN HP_0031"/>
    <property type="match status" value="1"/>
</dbReference>
<dbReference type="InterPro" id="IPR006016">
    <property type="entry name" value="UspA"/>
</dbReference>
<dbReference type="SUPFAM" id="SSF52402">
    <property type="entry name" value="Adenine nucleotide alpha hydrolases-like"/>
    <property type="match status" value="2"/>
</dbReference>
<organism evidence="3 4">
    <name type="scientific">Herminiimonas fonticola</name>
    <dbReference type="NCBI Taxonomy" id="303380"/>
    <lineage>
        <taxon>Bacteria</taxon>
        <taxon>Pseudomonadati</taxon>
        <taxon>Pseudomonadota</taxon>
        <taxon>Betaproteobacteria</taxon>
        <taxon>Burkholderiales</taxon>
        <taxon>Oxalobacteraceae</taxon>
        <taxon>Herminiimonas</taxon>
    </lineage>
</organism>
<dbReference type="RefSeq" id="WP_112992703.1">
    <property type="nucleotide sequence ID" value="NZ_PTLZ01000003.1"/>
</dbReference>
<dbReference type="CDD" id="cd00293">
    <property type="entry name" value="USP-like"/>
    <property type="match status" value="1"/>
</dbReference>
<reference evidence="3 4" key="1">
    <citation type="submission" date="2019-03" db="EMBL/GenBank/DDBJ databases">
        <title>Genomic Encyclopedia of Type Strains, Phase IV (KMG-IV): sequencing the most valuable type-strain genomes for metagenomic binning, comparative biology and taxonomic classification.</title>
        <authorList>
            <person name="Goeker M."/>
        </authorList>
    </citation>
    <scope>NUCLEOTIDE SEQUENCE [LARGE SCALE GENOMIC DNA]</scope>
    <source>
        <strain evidence="3 4">DSM 18555</strain>
    </source>
</reference>
<dbReference type="PANTHER" id="PTHR46268">
    <property type="entry name" value="STRESS RESPONSE PROTEIN NHAX"/>
    <property type="match status" value="1"/>
</dbReference>
<dbReference type="InterPro" id="IPR006015">
    <property type="entry name" value="Universal_stress_UspA"/>
</dbReference>
<dbReference type="Proteomes" id="UP000294737">
    <property type="component" value="Unassembled WGS sequence"/>
</dbReference>
<gene>
    <name evidence="3" type="ORF">EV677_2903</name>
</gene>
<dbReference type="AlphaFoldDB" id="A0A4R6G124"/>
<dbReference type="PRINTS" id="PR01438">
    <property type="entry name" value="UNVRSLSTRESS"/>
</dbReference>
<evidence type="ECO:0000259" key="2">
    <source>
        <dbReference type="Pfam" id="PF00582"/>
    </source>
</evidence>
<dbReference type="OrthoDB" id="9804721at2"/>
<dbReference type="Gene3D" id="3.40.50.12370">
    <property type="match status" value="1"/>
</dbReference>
<name>A0A4R6G124_9BURK</name>
<dbReference type="EMBL" id="SNWF01000008">
    <property type="protein sequence ID" value="TDN88033.1"/>
    <property type="molecule type" value="Genomic_DNA"/>
</dbReference>
<evidence type="ECO:0000313" key="3">
    <source>
        <dbReference type="EMBL" id="TDN88033.1"/>
    </source>
</evidence>
<dbReference type="Pfam" id="PF00582">
    <property type="entry name" value="Usp"/>
    <property type="match status" value="1"/>
</dbReference>
<evidence type="ECO:0000313" key="4">
    <source>
        <dbReference type="Proteomes" id="UP000294737"/>
    </source>
</evidence>
<proteinExistence type="inferred from homology"/>
<protein>
    <submittedName>
        <fullName evidence="3">Universal stress protein family protein</fullName>
    </submittedName>
</protein>
<evidence type="ECO:0000256" key="1">
    <source>
        <dbReference type="ARBA" id="ARBA00008791"/>
    </source>
</evidence>
<comment type="caution">
    <text evidence="3">The sequence shown here is derived from an EMBL/GenBank/DDBJ whole genome shotgun (WGS) entry which is preliminary data.</text>
</comment>
<feature type="domain" description="UspA" evidence="2">
    <location>
        <begin position="150"/>
        <end position="271"/>
    </location>
</feature>
<keyword evidence="4" id="KW-1185">Reference proteome</keyword>
<comment type="similarity">
    <text evidence="1">Belongs to the universal stress protein A family.</text>
</comment>